<keyword evidence="5 9" id="KW-0812">Transmembrane</keyword>
<dbReference type="PANTHER" id="PTHR39342:SF1">
    <property type="entry name" value="UPF0283 MEMBRANE PROTEIN YCJF"/>
    <property type="match status" value="1"/>
</dbReference>
<feature type="transmembrane region" description="Helical" evidence="9">
    <location>
        <begin position="66"/>
        <end position="87"/>
    </location>
</feature>
<dbReference type="Pfam" id="PF05128">
    <property type="entry name" value="DUF697"/>
    <property type="match status" value="1"/>
</dbReference>
<evidence type="ECO:0000256" key="2">
    <source>
        <dbReference type="ARBA" id="ARBA00008255"/>
    </source>
</evidence>
<accession>A0A3R9YAK9</accession>
<evidence type="ECO:0000256" key="7">
    <source>
        <dbReference type="ARBA" id="ARBA00023136"/>
    </source>
</evidence>
<dbReference type="AlphaFoldDB" id="A0A3R9YAK9"/>
<organism evidence="10 11">
    <name type="scientific">Aquibium carbonis</name>
    <dbReference type="NCBI Taxonomy" id="2495581"/>
    <lineage>
        <taxon>Bacteria</taxon>
        <taxon>Pseudomonadati</taxon>
        <taxon>Pseudomonadota</taxon>
        <taxon>Alphaproteobacteria</taxon>
        <taxon>Hyphomicrobiales</taxon>
        <taxon>Phyllobacteriaceae</taxon>
        <taxon>Aquibium</taxon>
    </lineage>
</organism>
<comment type="subcellular location">
    <subcellularLocation>
        <location evidence="1">Cell inner membrane</location>
        <topology evidence="1">Multi-pass membrane protein</topology>
    </subcellularLocation>
</comment>
<dbReference type="InterPro" id="IPR021147">
    <property type="entry name" value="DUF697"/>
</dbReference>
<dbReference type="GO" id="GO:0005886">
    <property type="term" value="C:plasma membrane"/>
    <property type="evidence" value="ECO:0007669"/>
    <property type="project" value="UniProtKB-SubCell"/>
</dbReference>
<evidence type="ECO:0000313" key="10">
    <source>
        <dbReference type="EMBL" id="RST87961.1"/>
    </source>
</evidence>
<evidence type="ECO:0000256" key="5">
    <source>
        <dbReference type="ARBA" id="ARBA00022692"/>
    </source>
</evidence>
<dbReference type="Proteomes" id="UP000278398">
    <property type="component" value="Unassembled WGS sequence"/>
</dbReference>
<name>A0A3R9YAK9_9HYPH</name>
<dbReference type="OrthoDB" id="9816060at2"/>
<keyword evidence="3" id="KW-1003">Cell membrane</keyword>
<evidence type="ECO:0000256" key="9">
    <source>
        <dbReference type="SAM" id="Phobius"/>
    </source>
</evidence>
<feature type="region of interest" description="Disordered" evidence="8">
    <location>
        <begin position="1"/>
        <end position="31"/>
    </location>
</feature>
<dbReference type="NCBIfam" id="TIGR01620">
    <property type="entry name" value="hyp_HI0043"/>
    <property type="match status" value="1"/>
</dbReference>
<sequence>MSDERAPKAFRLPPDRTENAEPEREPRALRGADMAVVTPAEIDVFDGDVDQAAPPPPPAPRRRSRLGAIFFGAAGILVSLAVGLSIDDLIRSLFARADWLGWFGAGLAAVAAAALVALLAREAIALSRLSSVENLSRRATDALTRNDPKAARALVDDLAGFLSARPQTAAGRKTLEALRHDVIDGPDLIRLAETELLAPLDAAAQQLILDAGKRVSVVTAISPRAIVDLVYVFYEASRLIRRLAELYGARPGTLGFLRLARGVLAHLAVTGSMAAGDTLVQQLVGHGLAARLSAKLGEGVVNGMMTVRIGMAAMDTVRPLPFVAIRRPSVGDYLGALARFAGTGQGSKDTPARPAS</sequence>
<keyword evidence="6 9" id="KW-1133">Transmembrane helix</keyword>
<gene>
    <name evidence="10" type="ORF">EJC49_02745</name>
</gene>
<dbReference type="RefSeq" id="WP_126697937.1">
    <property type="nucleotide sequence ID" value="NZ_RWKW01000006.1"/>
</dbReference>
<feature type="transmembrane region" description="Helical" evidence="9">
    <location>
        <begin position="99"/>
        <end position="120"/>
    </location>
</feature>
<dbReference type="EMBL" id="RWKW01000006">
    <property type="protein sequence ID" value="RST87961.1"/>
    <property type="molecule type" value="Genomic_DNA"/>
</dbReference>
<keyword evidence="7 9" id="KW-0472">Membrane</keyword>
<evidence type="ECO:0000256" key="4">
    <source>
        <dbReference type="ARBA" id="ARBA00022519"/>
    </source>
</evidence>
<protein>
    <submittedName>
        <fullName evidence="10">TIGR01620 family protein</fullName>
    </submittedName>
</protein>
<comment type="caution">
    <text evidence="10">The sequence shown here is derived from an EMBL/GenBank/DDBJ whole genome shotgun (WGS) entry which is preliminary data.</text>
</comment>
<dbReference type="PANTHER" id="PTHR39342">
    <property type="entry name" value="UPF0283 MEMBRANE PROTEIN YCJF"/>
    <property type="match status" value="1"/>
</dbReference>
<comment type="similarity">
    <text evidence="2">Belongs to the UPF0283 family.</text>
</comment>
<evidence type="ECO:0000313" key="11">
    <source>
        <dbReference type="Proteomes" id="UP000278398"/>
    </source>
</evidence>
<evidence type="ECO:0000256" key="1">
    <source>
        <dbReference type="ARBA" id="ARBA00004429"/>
    </source>
</evidence>
<evidence type="ECO:0000256" key="6">
    <source>
        <dbReference type="ARBA" id="ARBA00022989"/>
    </source>
</evidence>
<dbReference type="InterPro" id="IPR006507">
    <property type="entry name" value="UPF0283"/>
</dbReference>
<evidence type="ECO:0000256" key="8">
    <source>
        <dbReference type="SAM" id="MobiDB-lite"/>
    </source>
</evidence>
<proteinExistence type="inferred from homology"/>
<keyword evidence="4" id="KW-0997">Cell inner membrane</keyword>
<reference evidence="10 11" key="1">
    <citation type="submission" date="2018-12" db="EMBL/GenBank/DDBJ databases">
        <title>Mesorhizobium carbonis sp. nov., isolated from coal mine water.</title>
        <authorList>
            <person name="Xin W."/>
            <person name="Xu Z."/>
            <person name="Xiang F."/>
            <person name="Zhang J."/>
            <person name="Xi L."/>
            <person name="Liu J."/>
        </authorList>
    </citation>
    <scope>NUCLEOTIDE SEQUENCE [LARGE SCALE GENOMIC DNA]</scope>
    <source>
        <strain evidence="10 11">B2.3</strain>
    </source>
</reference>
<feature type="compositionally biased region" description="Basic and acidic residues" evidence="8">
    <location>
        <begin position="1"/>
        <end position="30"/>
    </location>
</feature>
<keyword evidence="11" id="KW-1185">Reference proteome</keyword>
<evidence type="ECO:0000256" key="3">
    <source>
        <dbReference type="ARBA" id="ARBA00022475"/>
    </source>
</evidence>